<evidence type="ECO:0000256" key="3">
    <source>
        <dbReference type="ARBA" id="ARBA00022449"/>
    </source>
</evidence>
<evidence type="ECO:0000256" key="11">
    <source>
        <dbReference type="SAM" id="Phobius"/>
    </source>
</evidence>
<evidence type="ECO:0000256" key="2">
    <source>
        <dbReference type="ARBA" id="ARBA00022448"/>
    </source>
</evidence>
<keyword evidence="4 11" id="KW-0812">Transmembrane</keyword>
<feature type="transmembrane region" description="Helical" evidence="11">
    <location>
        <begin position="12"/>
        <end position="29"/>
    </location>
</feature>
<feature type="transmembrane region" description="Helical" evidence="11">
    <location>
        <begin position="236"/>
        <end position="261"/>
    </location>
</feature>
<evidence type="ECO:0000256" key="5">
    <source>
        <dbReference type="ARBA" id="ARBA00022989"/>
    </source>
</evidence>
<evidence type="ECO:0000256" key="1">
    <source>
        <dbReference type="ARBA" id="ARBA00004141"/>
    </source>
</evidence>
<evidence type="ECO:0000259" key="12">
    <source>
        <dbReference type="Pfam" id="PF00999"/>
    </source>
</evidence>
<dbReference type="InterPro" id="IPR006153">
    <property type="entry name" value="Cation/H_exchanger_TM"/>
</dbReference>
<dbReference type="GO" id="GO:1902600">
    <property type="term" value="P:proton transmembrane transport"/>
    <property type="evidence" value="ECO:0007669"/>
    <property type="project" value="InterPro"/>
</dbReference>
<dbReference type="Proteomes" id="UP001203852">
    <property type="component" value="Unassembled WGS sequence"/>
</dbReference>
<feature type="region of interest" description="Disordered" evidence="10">
    <location>
        <begin position="448"/>
        <end position="467"/>
    </location>
</feature>
<keyword evidence="7" id="KW-0406">Ion transport</keyword>
<gene>
    <name evidence="13" type="ORF">EDD36DRAFT_448905</name>
</gene>
<feature type="transmembrane region" description="Helical" evidence="11">
    <location>
        <begin position="524"/>
        <end position="547"/>
    </location>
</feature>
<feature type="transmembrane region" description="Helical" evidence="11">
    <location>
        <begin position="193"/>
        <end position="215"/>
    </location>
</feature>
<reference evidence="13" key="1">
    <citation type="journal article" date="2022" name="bioRxiv">
        <title>Deciphering the potential niche of two novel black yeast fungi from a biological soil crust based on their genomes, phenotypes, and melanin regulation.</title>
        <authorList>
            <consortium name="DOE Joint Genome Institute"/>
            <person name="Carr E.C."/>
            <person name="Barton Q."/>
            <person name="Grambo S."/>
            <person name="Sullivan M."/>
            <person name="Renfro C.M."/>
            <person name="Kuo A."/>
            <person name="Pangilinan J."/>
            <person name="Lipzen A."/>
            <person name="Keymanesh K."/>
            <person name="Savage E."/>
            <person name="Barry K."/>
            <person name="Grigoriev I.V."/>
            <person name="Riekhof W.R."/>
            <person name="Harris S.S."/>
        </authorList>
    </citation>
    <scope>NUCLEOTIDE SEQUENCE</scope>
    <source>
        <strain evidence="13">JF 03-4F</strain>
    </source>
</reference>
<evidence type="ECO:0000256" key="8">
    <source>
        <dbReference type="ARBA" id="ARBA00023136"/>
    </source>
</evidence>
<evidence type="ECO:0000256" key="9">
    <source>
        <dbReference type="ARBA" id="ARBA00023201"/>
    </source>
</evidence>
<comment type="subcellular location">
    <subcellularLocation>
        <location evidence="1">Membrane</location>
        <topology evidence="1">Multi-pass membrane protein</topology>
    </subcellularLocation>
</comment>
<feature type="compositionally biased region" description="Polar residues" evidence="10">
    <location>
        <begin position="364"/>
        <end position="374"/>
    </location>
</feature>
<keyword evidence="3" id="KW-0050">Antiport</keyword>
<dbReference type="InterPro" id="IPR038770">
    <property type="entry name" value="Na+/solute_symporter_sf"/>
</dbReference>
<dbReference type="PANTHER" id="PTHR43562:SF3">
    <property type="entry name" value="SODIUM ION_PROTON EXCHANGER (EUROFUNG)"/>
    <property type="match status" value="1"/>
</dbReference>
<feature type="transmembrane region" description="Helical" evidence="11">
    <location>
        <begin position="422"/>
        <end position="441"/>
    </location>
</feature>
<protein>
    <submittedName>
        <fullName evidence="13">Sodium/hydrogen exchanger family-domain-containing protein</fullName>
    </submittedName>
</protein>
<dbReference type="Pfam" id="PF00999">
    <property type="entry name" value="Na_H_Exchanger"/>
    <property type="match status" value="2"/>
</dbReference>
<evidence type="ECO:0000256" key="7">
    <source>
        <dbReference type="ARBA" id="ARBA00023065"/>
    </source>
</evidence>
<feature type="transmembrane region" description="Helical" evidence="11">
    <location>
        <begin position="66"/>
        <end position="84"/>
    </location>
</feature>
<keyword evidence="8 11" id="KW-0472">Membrane</keyword>
<feature type="transmembrane region" description="Helical" evidence="11">
    <location>
        <begin position="267"/>
        <end position="286"/>
    </location>
</feature>
<keyword evidence="9" id="KW-0739">Sodium transport</keyword>
<feature type="region of interest" description="Disordered" evidence="10">
    <location>
        <begin position="292"/>
        <end position="374"/>
    </location>
</feature>
<feature type="transmembrane region" description="Helical" evidence="11">
    <location>
        <begin position="96"/>
        <end position="115"/>
    </location>
</feature>
<keyword evidence="2" id="KW-0813">Transport</keyword>
<dbReference type="AlphaFoldDB" id="A0AAN6DMT5"/>
<dbReference type="GO" id="GO:0015297">
    <property type="term" value="F:antiporter activity"/>
    <property type="evidence" value="ECO:0007669"/>
    <property type="project" value="UniProtKB-KW"/>
</dbReference>
<keyword evidence="14" id="KW-1185">Reference proteome</keyword>
<name>A0AAN6DMT5_9EURO</name>
<accession>A0AAN6DMT5</accession>
<evidence type="ECO:0000313" key="14">
    <source>
        <dbReference type="Proteomes" id="UP001203852"/>
    </source>
</evidence>
<sequence>MVDAAVSYAEPGIVTILAQSSFFLLSNVINSVLDHVLYCGLVGQVLLGMAWGTPGAKLLSESFEDIATQLGYLGLIAIVFEGGLSTSISSVQKTLWLSIGVAITGILLPIAFSFSLLRLVNSTKLEAFAAGAALCSTSLGTTFSLLKSTGLTTSRLGTVLTTAAMLDDVVGLVMVQVIANLGSGDSAIHASNILRPILVSAGFAIVVPVFCKFVLKPIMVRPALGKVRTSKLLERVVNASTLSFLLSTTLLVGLVSAASYAGTSTLFAAYLAGAAISWVDEMAATLPAQKQFSQPHPNLKSSSHEPAPLAGSDSSAVDRSALPHGPGTTVANEYEDLAVDPVDSSRLPTPPPEKVTDAEEHAAPTTSVDVSNSTEPERSSICMYSRYYAPAVEHILKPLFFASIGFSIPISRMFRASIVWRGLIYAILMCVGKVCCGFWLVRFSPQMGTPSTKNKDKTKSTRQKSWPRPKSLYPAAILGCAMVARGEIGFLISAVAATNGIFSTANSRDDKEDSTEGASSTSDIYLIVTWAILLCTIIGPVSLGFLAKRAKRLQSERAQTREGAAEDPFGIWGVG</sequence>
<keyword evidence="6" id="KW-0915">Sodium</keyword>
<feature type="transmembrane region" description="Helical" evidence="11">
    <location>
        <begin position="158"/>
        <end position="181"/>
    </location>
</feature>
<dbReference type="Gene3D" id="1.20.1530.20">
    <property type="match status" value="2"/>
</dbReference>
<proteinExistence type="predicted"/>
<feature type="transmembrane region" description="Helical" evidence="11">
    <location>
        <begin position="127"/>
        <end position="146"/>
    </location>
</feature>
<dbReference type="EMBL" id="MU404364">
    <property type="protein sequence ID" value="KAI1608208.1"/>
    <property type="molecule type" value="Genomic_DNA"/>
</dbReference>
<evidence type="ECO:0000256" key="6">
    <source>
        <dbReference type="ARBA" id="ARBA00023053"/>
    </source>
</evidence>
<organism evidence="13 14">
    <name type="scientific">Exophiala viscosa</name>
    <dbReference type="NCBI Taxonomy" id="2486360"/>
    <lineage>
        <taxon>Eukaryota</taxon>
        <taxon>Fungi</taxon>
        <taxon>Dikarya</taxon>
        <taxon>Ascomycota</taxon>
        <taxon>Pezizomycotina</taxon>
        <taxon>Eurotiomycetes</taxon>
        <taxon>Chaetothyriomycetidae</taxon>
        <taxon>Chaetothyriales</taxon>
        <taxon>Herpotrichiellaceae</taxon>
        <taxon>Exophiala</taxon>
    </lineage>
</organism>
<evidence type="ECO:0000256" key="10">
    <source>
        <dbReference type="SAM" id="MobiDB-lite"/>
    </source>
</evidence>
<evidence type="ECO:0000313" key="13">
    <source>
        <dbReference type="EMBL" id="KAI1608208.1"/>
    </source>
</evidence>
<comment type="caution">
    <text evidence="13">The sequence shown here is derived from an EMBL/GenBank/DDBJ whole genome shotgun (WGS) entry which is preliminary data.</text>
</comment>
<dbReference type="GO" id="GO:0006814">
    <property type="term" value="P:sodium ion transport"/>
    <property type="evidence" value="ECO:0007669"/>
    <property type="project" value="UniProtKB-KW"/>
</dbReference>
<dbReference type="GO" id="GO:0016020">
    <property type="term" value="C:membrane"/>
    <property type="evidence" value="ECO:0007669"/>
    <property type="project" value="UniProtKB-SubCell"/>
</dbReference>
<feature type="domain" description="Cation/H+ exchanger transmembrane" evidence="12">
    <location>
        <begin position="41"/>
        <end position="282"/>
    </location>
</feature>
<dbReference type="PANTHER" id="PTHR43562">
    <property type="entry name" value="NAPA-TYPE SODIUM/HYDROGEN ANTIPORTER"/>
    <property type="match status" value="1"/>
</dbReference>
<evidence type="ECO:0000256" key="4">
    <source>
        <dbReference type="ARBA" id="ARBA00022692"/>
    </source>
</evidence>
<feature type="domain" description="Cation/H+ exchanger transmembrane" evidence="12">
    <location>
        <begin position="394"/>
        <end position="548"/>
    </location>
</feature>
<keyword evidence="5 11" id="KW-1133">Transmembrane helix</keyword>
<feature type="compositionally biased region" description="Polar residues" evidence="10">
    <location>
        <begin position="292"/>
        <end position="301"/>
    </location>
</feature>
<feature type="transmembrane region" description="Helical" evidence="11">
    <location>
        <begin position="36"/>
        <end position="54"/>
    </location>
</feature>